<gene>
    <name evidence="2" type="ORF">ARMGADRAFT_646455</name>
</gene>
<dbReference type="Pfam" id="PF00172">
    <property type="entry name" value="Zn_clus"/>
    <property type="match status" value="1"/>
</dbReference>
<evidence type="ECO:0000313" key="3">
    <source>
        <dbReference type="Proteomes" id="UP000217790"/>
    </source>
</evidence>
<dbReference type="OMA" id="IHYLRFR"/>
<protein>
    <recommendedName>
        <fullName evidence="1">Zn(2)-C6 fungal-type domain-containing protein</fullName>
    </recommendedName>
</protein>
<sequence>MQNMQATQSQGVYSPSAIAQVDSDVEMKCDEELPKCKNCAKRGIECIWINIPQHANSVVSGTSTAAAASSSHENPPSTMISRRTVTSSLDLLTLELMHHFATDTSHSLSSDLASINLWQTVIPKIAFDPKNQCLLHAILAMSALHAHYANPTAGQYAVAASTYYWQAKTGLHRVDMDGKMDVDAVFITYSLVGLFEFATSSIISSYSSEWHTTVRTLPLKVRRNWSQLEDGILRPMLDIMAPKIISTPLEPFPSSLSILLSRAHSSPDVEELRDVSVYDAYKESIRILEISWKASFQKDYCMYASCMWWGTVPNTFIRLLAERKPRALIILAHYCVMMKRVAEDGPWWVRKQWGNEAARMVSALDARWTPCLGWISSQLDQLCEAQSFDFASTGYMNWLNEAGSLMPPALGTNLISWLSDAGSQGREAIYP</sequence>
<dbReference type="GO" id="GO:0000981">
    <property type="term" value="F:DNA-binding transcription factor activity, RNA polymerase II-specific"/>
    <property type="evidence" value="ECO:0007669"/>
    <property type="project" value="InterPro"/>
</dbReference>
<accession>A0A2H3E8E3</accession>
<proteinExistence type="predicted"/>
<dbReference type="Proteomes" id="UP000217790">
    <property type="component" value="Unassembled WGS sequence"/>
</dbReference>
<dbReference type="Gene3D" id="4.10.240.10">
    <property type="entry name" value="Zn(2)-C6 fungal-type DNA-binding domain"/>
    <property type="match status" value="1"/>
</dbReference>
<dbReference type="STRING" id="47427.A0A2H3E8E3"/>
<organism evidence="2 3">
    <name type="scientific">Armillaria gallica</name>
    <name type="common">Bulbous honey fungus</name>
    <name type="synonym">Armillaria bulbosa</name>
    <dbReference type="NCBI Taxonomy" id="47427"/>
    <lineage>
        <taxon>Eukaryota</taxon>
        <taxon>Fungi</taxon>
        <taxon>Dikarya</taxon>
        <taxon>Basidiomycota</taxon>
        <taxon>Agaricomycotina</taxon>
        <taxon>Agaricomycetes</taxon>
        <taxon>Agaricomycetidae</taxon>
        <taxon>Agaricales</taxon>
        <taxon>Marasmiineae</taxon>
        <taxon>Physalacriaceae</taxon>
        <taxon>Armillaria</taxon>
    </lineage>
</organism>
<dbReference type="PANTHER" id="PTHR47657">
    <property type="entry name" value="STEROL REGULATORY ELEMENT-BINDING PROTEIN ECM22"/>
    <property type="match status" value="1"/>
</dbReference>
<feature type="domain" description="Zn(2)-C6 fungal-type" evidence="1">
    <location>
        <begin position="28"/>
        <end position="53"/>
    </location>
</feature>
<dbReference type="Pfam" id="PF11951">
    <property type="entry name" value="Fungal_trans_2"/>
    <property type="match status" value="1"/>
</dbReference>
<dbReference type="AlphaFoldDB" id="A0A2H3E8E3"/>
<evidence type="ECO:0000313" key="2">
    <source>
        <dbReference type="EMBL" id="PBK97627.1"/>
    </source>
</evidence>
<reference evidence="3" key="1">
    <citation type="journal article" date="2017" name="Nat. Ecol. Evol.">
        <title>Genome expansion and lineage-specific genetic innovations in the forest pathogenic fungi Armillaria.</title>
        <authorList>
            <person name="Sipos G."/>
            <person name="Prasanna A.N."/>
            <person name="Walter M.C."/>
            <person name="O'Connor E."/>
            <person name="Balint B."/>
            <person name="Krizsan K."/>
            <person name="Kiss B."/>
            <person name="Hess J."/>
            <person name="Varga T."/>
            <person name="Slot J."/>
            <person name="Riley R."/>
            <person name="Boka B."/>
            <person name="Rigling D."/>
            <person name="Barry K."/>
            <person name="Lee J."/>
            <person name="Mihaltcheva S."/>
            <person name="LaButti K."/>
            <person name="Lipzen A."/>
            <person name="Waldron R."/>
            <person name="Moloney N.M."/>
            <person name="Sperisen C."/>
            <person name="Kredics L."/>
            <person name="Vagvoelgyi C."/>
            <person name="Patrignani A."/>
            <person name="Fitzpatrick D."/>
            <person name="Nagy I."/>
            <person name="Doyle S."/>
            <person name="Anderson J.B."/>
            <person name="Grigoriev I.V."/>
            <person name="Gueldener U."/>
            <person name="Muensterkoetter M."/>
            <person name="Nagy L.G."/>
        </authorList>
    </citation>
    <scope>NUCLEOTIDE SEQUENCE [LARGE SCALE GENOMIC DNA]</scope>
    <source>
        <strain evidence="3">Ar21-2</strain>
    </source>
</reference>
<dbReference type="CDD" id="cd00067">
    <property type="entry name" value="GAL4"/>
    <property type="match status" value="1"/>
</dbReference>
<dbReference type="GO" id="GO:0008270">
    <property type="term" value="F:zinc ion binding"/>
    <property type="evidence" value="ECO:0007669"/>
    <property type="project" value="InterPro"/>
</dbReference>
<name>A0A2H3E8E3_ARMGA</name>
<dbReference type="InterPro" id="IPR036864">
    <property type="entry name" value="Zn2-C6_fun-type_DNA-bd_sf"/>
</dbReference>
<dbReference type="InParanoid" id="A0A2H3E8E3"/>
<dbReference type="EMBL" id="KZ293649">
    <property type="protein sequence ID" value="PBK97627.1"/>
    <property type="molecule type" value="Genomic_DNA"/>
</dbReference>
<dbReference type="InterPro" id="IPR021858">
    <property type="entry name" value="Fun_TF"/>
</dbReference>
<keyword evidence="3" id="KW-1185">Reference proteome</keyword>
<dbReference type="OrthoDB" id="5419315at2759"/>
<evidence type="ECO:0000259" key="1">
    <source>
        <dbReference type="Pfam" id="PF00172"/>
    </source>
</evidence>
<dbReference type="InterPro" id="IPR001138">
    <property type="entry name" value="Zn2Cys6_DnaBD"/>
</dbReference>
<dbReference type="PANTHER" id="PTHR47657:SF14">
    <property type="entry name" value="ZN(2)-C6 FUNGAL-TYPE DOMAIN-CONTAINING PROTEIN"/>
    <property type="match status" value="1"/>
</dbReference>
<dbReference type="InterPro" id="IPR052400">
    <property type="entry name" value="Zn2-C6_fungal_TF"/>
</dbReference>
<dbReference type="SUPFAM" id="SSF57701">
    <property type="entry name" value="Zn2/Cys6 DNA-binding domain"/>
    <property type="match status" value="1"/>
</dbReference>